<comment type="subcellular location">
    <subcellularLocation>
        <location evidence="1">Target cell membrane</location>
    </subcellularLocation>
</comment>
<dbReference type="Pfam" id="PF12796">
    <property type="entry name" value="Ank_2"/>
    <property type="match status" value="2"/>
</dbReference>
<keyword evidence="7" id="KW-1053">Target membrane</keyword>
<dbReference type="PROSITE" id="PS50088">
    <property type="entry name" value="ANK_REPEAT"/>
    <property type="match status" value="2"/>
</dbReference>
<keyword evidence="5" id="KW-0638">Presynaptic neurotoxin</keyword>
<evidence type="ECO:0000256" key="10">
    <source>
        <dbReference type="SAM" id="MobiDB-lite"/>
    </source>
</evidence>
<dbReference type="VEuPathDB" id="VectorBase:RSAN_054291"/>
<name>A0A9D4T609_RHISA</name>
<dbReference type="SUPFAM" id="SSF48403">
    <property type="entry name" value="Ankyrin repeat"/>
    <property type="match status" value="1"/>
</dbReference>
<feature type="compositionally biased region" description="Polar residues" evidence="10">
    <location>
        <begin position="23"/>
        <end position="33"/>
    </location>
</feature>
<dbReference type="GO" id="GO:0044218">
    <property type="term" value="C:other organism cell membrane"/>
    <property type="evidence" value="ECO:0007669"/>
    <property type="project" value="UniProtKB-KW"/>
</dbReference>
<evidence type="ECO:0000256" key="9">
    <source>
        <dbReference type="SAM" id="Coils"/>
    </source>
</evidence>
<evidence type="ECO:0000256" key="3">
    <source>
        <dbReference type="ARBA" id="ARBA00022537"/>
    </source>
</evidence>
<keyword evidence="4" id="KW-0677">Repeat</keyword>
<dbReference type="AlphaFoldDB" id="A0A9D4T609"/>
<reference evidence="11" key="2">
    <citation type="submission" date="2021-09" db="EMBL/GenBank/DDBJ databases">
        <authorList>
            <person name="Jia N."/>
            <person name="Wang J."/>
            <person name="Shi W."/>
            <person name="Du L."/>
            <person name="Sun Y."/>
            <person name="Zhan W."/>
            <person name="Jiang J."/>
            <person name="Wang Q."/>
            <person name="Zhang B."/>
            <person name="Ji P."/>
            <person name="Sakyi L.B."/>
            <person name="Cui X."/>
            <person name="Yuan T."/>
            <person name="Jiang B."/>
            <person name="Yang W."/>
            <person name="Lam T.T.-Y."/>
            <person name="Chang Q."/>
            <person name="Ding S."/>
            <person name="Wang X."/>
            <person name="Zhu J."/>
            <person name="Ruan X."/>
            <person name="Zhao L."/>
            <person name="Wei J."/>
            <person name="Que T."/>
            <person name="Du C."/>
            <person name="Cheng J."/>
            <person name="Dai P."/>
            <person name="Han X."/>
            <person name="Huang E."/>
            <person name="Gao Y."/>
            <person name="Liu J."/>
            <person name="Shao H."/>
            <person name="Ye R."/>
            <person name="Li L."/>
            <person name="Wei W."/>
            <person name="Wang X."/>
            <person name="Wang C."/>
            <person name="Huo Q."/>
            <person name="Li W."/>
            <person name="Guo W."/>
            <person name="Chen H."/>
            <person name="Chen S."/>
            <person name="Zhou L."/>
            <person name="Zhou L."/>
            <person name="Ni X."/>
            <person name="Tian J."/>
            <person name="Zhou Y."/>
            <person name="Sheng Y."/>
            <person name="Liu T."/>
            <person name="Pan Y."/>
            <person name="Xia L."/>
            <person name="Li J."/>
            <person name="Zhao F."/>
            <person name="Cao W."/>
        </authorList>
    </citation>
    <scope>NUCLEOTIDE SEQUENCE</scope>
    <source>
        <strain evidence="11">Rsan-2018</strain>
        <tissue evidence="11">Larvae</tissue>
    </source>
</reference>
<evidence type="ECO:0000256" key="8">
    <source>
        <dbReference type="PROSITE-ProRule" id="PRU00023"/>
    </source>
</evidence>
<dbReference type="VEuPathDB" id="VectorBase:RSAN_035157"/>
<dbReference type="GO" id="GO:0006887">
    <property type="term" value="P:exocytosis"/>
    <property type="evidence" value="ECO:0007669"/>
    <property type="project" value="UniProtKB-KW"/>
</dbReference>
<dbReference type="EMBL" id="JABSTV010001247">
    <property type="protein sequence ID" value="KAH7972903.1"/>
    <property type="molecule type" value="Genomic_DNA"/>
</dbReference>
<dbReference type="InterPro" id="IPR050889">
    <property type="entry name" value="Dendritic_Spine_Reg/Scaffold"/>
</dbReference>
<dbReference type="InterPro" id="IPR036770">
    <property type="entry name" value="Ankyrin_rpt-contain_sf"/>
</dbReference>
<feature type="compositionally biased region" description="Polar residues" evidence="10">
    <location>
        <begin position="57"/>
        <end position="68"/>
    </location>
</feature>
<evidence type="ECO:0000313" key="11">
    <source>
        <dbReference type="EMBL" id="KAH7972903.1"/>
    </source>
</evidence>
<keyword evidence="12" id="KW-1185">Reference proteome</keyword>
<feature type="coiled-coil region" evidence="9">
    <location>
        <begin position="124"/>
        <end position="165"/>
    </location>
</feature>
<keyword evidence="2" id="KW-0268">Exocytosis</keyword>
<keyword evidence="7" id="KW-0472">Membrane</keyword>
<evidence type="ECO:0000256" key="7">
    <source>
        <dbReference type="ARBA" id="ARBA00023298"/>
    </source>
</evidence>
<dbReference type="PANTHER" id="PTHR24166">
    <property type="entry name" value="ROLLING PEBBLES, ISOFORM B"/>
    <property type="match status" value="1"/>
</dbReference>
<protein>
    <submittedName>
        <fullName evidence="11">Uncharacterized protein</fullName>
    </submittedName>
</protein>
<proteinExistence type="predicted"/>
<dbReference type="SMART" id="SM00248">
    <property type="entry name" value="ANK"/>
    <property type="match status" value="3"/>
</dbReference>
<evidence type="ECO:0000256" key="2">
    <source>
        <dbReference type="ARBA" id="ARBA00022483"/>
    </source>
</evidence>
<dbReference type="PROSITE" id="PS50297">
    <property type="entry name" value="ANK_REP_REGION"/>
    <property type="match status" value="2"/>
</dbReference>
<evidence type="ECO:0000313" key="12">
    <source>
        <dbReference type="Proteomes" id="UP000821837"/>
    </source>
</evidence>
<feature type="region of interest" description="Disordered" evidence="10">
    <location>
        <begin position="1"/>
        <end position="68"/>
    </location>
</feature>
<accession>A0A9D4T609</accession>
<dbReference type="Proteomes" id="UP000821837">
    <property type="component" value="Chromosome 11"/>
</dbReference>
<keyword evidence="5" id="KW-0528">Neurotoxin</keyword>
<keyword evidence="5" id="KW-0800">Toxin</keyword>
<gene>
    <name evidence="11" type="ORF">HPB52_018517</name>
</gene>
<organism evidence="11 12">
    <name type="scientific">Rhipicephalus sanguineus</name>
    <name type="common">Brown dog tick</name>
    <name type="synonym">Ixodes sanguineus</name>
    <dbReference type="NCBI Taxonomy" id="34632"/>
    <lineage>
        <taxon>Eukaryota</taxon>
        <taxon>Metazoa</taxon>
        <taxon>Ecdysozoa</taxon>
        <taxon>Arthropoda</taxon>
        <taxon>Chelicerata</taxon>
        <taxon>Arachnida</taxon>
        <taxon>Acari</taxon>
        <taxon>Parasitiformes</taxon>
        <taxon>Ixodida</taxon>
        <taxon>Ixodoidea</taxon>
        <taxon>Ixodidae</taxon>
        <taxon>Rhipicephalinae</taxon>
        <taxon>Rhipicephalus</taxon>
        <taxon>Rhipicephalus</taxon>
    </lineage>
</organism>
<evidence type="ECO:0000256" key="4">
    <source>
        <dbReference type="ARBA" id="ARBA00022737"/>
    </source>
</evidence>
<feature type="repeat" description="ANK" evidence="8">
    <location>
        <begin position="613"/>
        <end position="645"/>
    </location>
</feature>
<dbReference type="VEuPathDB" id="VectorBase:RSAN_029195"/>
<keyword evidence="3" id="KW-1052">Target cell membrane</keyword>
<dbReference type="InterPro" id="IPR002110">
    <property type="entry name" value="Ankyrin_rpt"/>
</dbReference>
<evidence type="ECO:0000256" key="1">
    <source>
        <dbReference type="ARBA" id="ARBA00004175"/>
    </source>
</evidence>
<keyword evidence="6 8" id="KW-0040">ANK repeat</keyword>
<dbReference type="PANTHER" id="PTHR24166:SF48">
    <property type="entry name" value="PROTEIN VAPYRIN"/>
    <property type="match status" value="1"/>
</dbReference>
<feature type="repeat" description="ANK" evidence="8">
    <location>
        <begin position="514"/>
        <end position="546"/>
    </location>
</feature>
<evidence type="ECO:0000256" key="6">
    <source>
        <dbReference type="ARBA" id="ARBA00023043"/>
    </source>
</evidence>
<reference evidence="11" key="1">
    <citation type="journal article" date="2020" name="Cell">
        <title>Large-Scale Comparative Analyses of Tick Genomes Elucidate Their Genetic Diversity and Vector Capacities.</title>
        <authorList>
            <consortium name="Tick Genome and Microbiome Consortium (TIGMIC)"/>
            <person name="Jia N."/>
            <person name="Wang J."/>
            <person name="Shi W."/>
            <person name="Du L."/>
            <person name="Sun Y."/>
            <person name="Zhan W."/>
            <person name="Jiang J.F."/>
            <person name="Wang Q."/>
            <person name="Zhang B."/>
            <person name="Ji P."/>
            <person name="Bell-Sakyi L."/>
            <person name="Cui X.M."/>
            <person name="Yuan T.T."/>
            <person name="Jiang B.G."/>
            <person name="Yang W.F."/>
            <person name="Lam T.T."/>
            <person name="Chang Q.C."/>
            <person name="Ding S.J."/>
            <person name="Wang X.J."/>
            <person name="Zhu J.G."/>
            <person name="Ruan X.D."/>
            <person name="Zhao L."/>
            <person name="Wei J.T."/>
            <person name="Ye R.Z."/>
            <person name="Que T.C."/>
            <person name="Du C.H."/>
            <person name="Zhou Y.H."/>
            <person name="Cheng J.X."/>
            <person name="Dai P.F."/>
            <person name="Guo W.B."/>
            <person name="Han X.H."/>
            <person name="Huang E.J."/>
            <person name="Li L.F."/>
            <person name="Wei W."/>
            <person name="Gao Y.C."/>
            <person name="Liu J.Z."/>
            <person name="Shao H.Z."/>
            <person name="Wang X."/>
            <person name="Wang C.C."/>
            <person name="Yang T.C."/>
            <person name="Huo Q.B."/>
            <person name="Li W."/>
            <person name="Chen H.Y."/>
            <person name="Chen S.E."/>
            <person name="Zhou L.G."/>
            <person name="Ni X.B."/>
            <person name="Tian J.H."/>
            <person name="Sheng Y."/>
            <person name="Liu T."/>
            <person name="Pan Y.S."/>
            <person name="Xia L.Y."/>
            <person name="Li J."/>
            <person name="Zhao F."/>
            <person name="Cao W.C."/>
        </authorList>
    </citation>
    <scope>NUCLEOTIDE SEQUENCE</scope>
    <source>
        <strain evidence="11">Rsan-2018</strain>
    </source>
</reference>
<evidence type="ECO:0000256" key="5">
    <source>
        <dbReference type="ARBA" id="ARBA00023028"/>
    </source>
</evidence>
<dbReference type="Gene3D" id="1.25.40.20">
    <property type="entry name" value="Ankyrin repeat-containing domain"/>
    <property type="match status" value="1"/>
</dbReference>
<dbReference type="VEuPathDB" id="VectorBase:RSAN_055268"/>
<dbReference type="GO" id="GO:0044231">
    <property type="term" value="C:host cell presynaptic membrane"/>
    <property type="evidence" value="ECO:0007669"/>
    <property type="project" value="UniProtKB-KW"/>
</dbReference>
<feature type="compositionally biased region" description="Basic and acidic residues" evidence="10">
    <location>
        <begin position="44"/>
        <end position="53"/>
    </location>
</feature>
<feature type="compositionally biased region" description="Basic and acidic residues" evidence="10">
    <location>
        <begin position="1"/>
        <end position="10"/>
    </location>
</feature>
<comment type="caution">
    <text evidence="11">The sequence shown here is derived from an EMBL/GenBank/DDBJ whole genome shotgun (WGS) entry which is preliminary data.</text>
</comment>
<keyword evidence="9" id="KW-0175">Coiled coil</keyword>
<sequence length="686" mass="75078">MKKEPPKERSCSGIQKRKRDSSTDTLASLPSQKIDSRPASAPEVRADTPKEVAEPSGWQQPESVSSSDIQDLPFVTAASDYCQSANILEPPDAQPAEEGAGARALRSVGVQADSRSTASAFLERKKWREKERAWKQRNERLQATVDAYKKGLQQLKEECNDLYKMQRGSILKPVRFLTRKHLYPSNIEKMGVKPAVHLFSAAVTAALSFMKDDAGHTCDAKFTSVGPTVEFMNNKMLKTGIVAASHTCNVRSSASFVSSERIIRSGETSSTPSTSTSAAVNSAQHLLHELCTSSKPFLPTPDVAAVSLVAGYISRVVGEKTDCERCVSLVLKAKGSSTSATDGLISHQDRGGLCYPTPELVRVLHALKRFVDVMLLDRASLHKPLETYGRPRVEKLKRPCGGSADTNSVPRFPDFFRPAAVCLRASPRHHRNTSSSHDFLTALTAVRKSCIHKMQSSFDNQLVRLASAGFPGSLVTGVAESLLQKMKKRAPRAAAEVPREEVRPGAYLSSCDYDFRTPLHVASSEGNTAMVRYLLQHGASVHMRDRDHHTPLMSAILCDQHAVIELLVQAGAHLSLPASQLADELCTAARNGNVKRLESYKLAGASFYESDVTGRTCLHAACEAGQEAVVRFLLENKIWPETKDVYSHSPEEIAQLLGHVKLLQLFKSIVPTTNGTTRDPHQRPPV</sequence>